<feature type="compositionally biased region" description="Polar residues" evidence="1">
    <location>
        <begin position="724"/>
        <end position="733"/>
    </location>
</feature>
<feature type="compositionally biased region" description="Low complexity" evidence="1">
    <location>
        <begin position="538"/>
        <end position="550"/>
    </location>
</feature>
<feature type="compositionally biased region" description="Basic and acidic residues" evidence="1">
    <location>
        <begin position="680"/>
        <end position="692"/>
    </location>
</feature>
<evidence type="ECO:0000313" key="2">
    <source>
        <dbReference type="EMBL" id="KAF7722796.1"/>
    </source>
</evidence>
<feature type="region of interest" description="Disordered" evidence="1">
    <location>
        <begin position="527"/>
        <end position="591"/>
    </location>
</feature>
<evidence type="ECO:0000256" key="1">
    <source>
        <dbReference type="SAM" id="MobiDB-lite"/>
    </source>
</evidence>
<feature type="region of interest" description="Disordered" evidence="1">
    <location>
        <begin position="639"/>
        <end position="733"/>
    </location>
</feature>
<sequence length="759" mass="86190">MDDCLSVIDLDTALAQDERATPTGHYRVSLRSIDDDELHRFTRTLVTPAPSVRLDDPRPYPSLGQLPRRQAPLDNDLASQTSDSSRSTQSKSGNSRSESVMLFNKIRNGDDDLPSFDFASSDLHDFIDPKMFEDAMSRPASRAPFMLAPLRPTGPETRNRNISPSDDRNANMHRTPITDHRLSLQQQPIKITESFKRSSRHFPLEPSSSSFETKKETLRQATAQADNHPNSKMDATREQSREKARQLFRAVEHSVYSELTQDAPHVVNRNDKAHKLITPRQRPLNTSRHLVDREKRHSVDVDTMLALQRDNDRRIQVAKPRVNEVIPSQRARYPADNLDERKLQKERTSRIVQQTNERRRWSTINTTKELASLPPRSSNKGILLPISGSHHNRSQHVPESQPTLSIRGYRSRDRTKSMPESQKQNLQYNPRLPSTERQSLLTVTGVRSRDRTKSMPENRKPSLELRENLSNRREVTTKLQPSLDGVILEKKHQVYLRRPGEESRNAVRRQSRLLENLHISSKLEANASPKACLKPRPSSSTGTSSSTASSDDYKAHSPMFQEMEGELSPATSGEPSPFNSPSKAISAVDTSHPARISRYTVDKPVDAPKNRYISINDVAIPSVRIDPAIMNTTKRTSIYQQSPPVTGKDRGYSISTSSRWHQSIREPSSRPRPRTMYEFSKTEFRDHEDERTLSSAVDHPPSAYQTGRREIPSKKISHRKSIQTERSTYSETKSVTASAREVLASIRLRRQSAAFANTS</sequence>
<feature type="compositionally biased region" description="Polar residues" evidence="1">
    <location>
        <begin position="219"/>
        <end position="228"/>
    </location>
</feature>
<feature type="compositionally biased region" description="Polar residues" evidence="1">
    <location>
        <begin position="395"/>
        <end position="404"/>
    </location>
</feature>
<feature type="compositionally biased region" description="Low complexity" evidence="1">
    <location>
        <begin position="79"/>
        <end position="92"/>
    </location>
</feature>
<evidence type="ECO:0000313" key="3">
    <source>
        <dbReference type="Proteomes" id="UP000605846"/>
    </source>
</evidence>
<feature type="region of interest" description="Disordered" evidence="1">
    <location>
        <begin position="196"/>
        <end position="237"/>
    </location>
</feature>
<dbReference type="EMBL" id="JABAYA010000176">
    <property type="protein sequence ID" value="KAF7722796.1"/>
    <property type="molecule type" value="Genomic_DNA"/>
</dbReference>
<feature type="compositionally biased region" description="Polar residues" evidence="1">
    <location>
        <begin position="569"/>
        <end position="583"/>
    </location>
</feature>
<gene>
    <name evidence="2" type="ORF">EC973_002680</name>
</gene>
<reference evidence="2" key="1">
    <citation type="submission" date="2020-01" db="EMBL/GenBank/DDBJ databases">
        <title>Genome Sequencing of Three Apophysomyces-Like Fungal Strains Confirms a Novel Fungal Genus in the Mucoromycota with divergent Burkholderia-like Endosymbiotic Bacteria.</title>
        <authorList>
            <person name="Stajich J.E."/>
            <person name="Macias A.M."/>
            <person name="Carter-House D."/>
            <person name="Lovett B."/>
            <person name="Kasson L.R."/>
            <person name="Berry K."/>
            <person name="Grigoriev I."/>
            <person name="Chang Y."/>
            <person name="Spatafora J."/>
            <person name="Kasson M.T."/>
        </authorList>
    </citation>
    <scope>NUCLEOTIDE SEQUENCE</scope>
    <source>
        <strain evidence="2">NRRL A-21654</strain>
    </source>
</reference>
<dbReference type="AlphaFoldDB" id="A0A8H7BMK8"/>
<feature type="region of interest" description="Disordered" evidence="1">
    <location>
        <begin position="146"/>
        <end position="173"/>
    </location>
</feature>
<accession>A0A8H7BMK8</accession>
<name>A0A8H7BMK8_9FUNG</name>
<protein>
    <submittedName>
        <fullName evidence="2">Uncharacterized protein</fullName>
    </submittedName>
</protein>
<feature type="region of interest" description="Disordered" evidence="1">
    <location>
        <begin position="49"/>
        <end position="97"/>
    </location>
</feature>
<feature type="compositionally biased region" description="Polar residues" evidence="1">
    <location>
        <begin position="418"/>
        <end position="428"/>
    </location>
</feature>
<proteinExistence type="predicted"/>
<organism evidence="2 3">
    <name type="scientific">Apophysomyces ossiformis</name>
    <dbReference type="NCBI Taxonomy" id="679940"/>
    <lineage>
        <taxon>Eukaryota</taxon>
        <taxon>Fungi</taxon>
        <taxon>Fungi incertae sedis</taxon>
        <taxon>Mucoromycota</taxon>
        <taxon>Mucoromycotina</taxon>
        <taxon>Mucoromycetes</taxon>
        <taxon>Mucorales</taxon>
        <taxon>Mucorineae</taxon>
        <taxon>Mucoraceae</taxon>
        <taxon>Apophysomyces</taxon>
    </lineage>
</organism>
<feature type="region of interest" description="Disordered" evidence="1">
    <location>
        <begin position="385"/>
        <end position="477"/>
    </location>
</feature>
<comment type="caution">
    <text evidence="2">The sequence shown here is derived from an EMBL/GenBank/DDBJ whole genome shotgun (WGS) entry which is preliminary data.</text>
</comment>
<dbReference type="OrthoDB" id="2288346at2759"/>
<feature type="compositionally biased region" description="Basic and acidic residues" evidence="1">
    <location>
        <begin position="447"/>
        <end position="476"/>
    </location>
</feature>
<keyword evidence="3" id="KW-1185">Reference proteome</keyword>
<dbReference type="Proteomes" id="UP000605846">
    <property type="component" value="Unassembled WGS sequence"/>
</dbReference>